<dbReference type="Gene3D" id="3.40.50.2300">
    <property type="match status" value="1"/>
</dbReference>
<dbReference type="PROSITE" id="PS51372">
    <property type="entry name" value="PRD_2"/>
    <property type="match status" value="2"/>
</dbReference>
<evidence type="ECO:0000256" key="2">
    <source>
        <dbReference type="ARBA" id="ARBA00022737"/>
    </source>
</evidence>
<dbReference type="Pfam" id="PF08279">
    <property type="entry name" value="HTH_11"/>
    <property type="match status" value="1"/>
</dbReference>
<evidence type="ECO:0000259" key="3">
    <source>
        <dbReference type="PROSITE" id="PS51094"/>
    </source>
</evidence>
<dbReference type="PROSITE" id="PS51094">
    <property type="entry name" value="PTS_EIIA_TYPE_2"/>
    <property type="match status" value="1"/>
</dbReference>
<dbReference type="InterPro" id="IPR002178">
    <property type="entry name" value="PTS_EIIA_type-2_dom"/>
</dbReference>
<gene>
    <name evidence="6" type="ORF">JYA64_01240</name>
</gene>
<dbReference type="InterPro" id="IPR011608">
    <property type="entry name" value="PRD"/>
</dbReference>
<dbReference type="InterPro" id="IPR016152">
    <property type="entry name" value="PTrfase/Anion_transptr"/>
</dbReference>
<evidence type="ECO:0000313" key="6">
    <source>
        <dbReference type="EMBL" id="MBN3543923.1"/>
    </source>
</evidence>
<evidence type="ECO:0000256" key="1">
    <source>
        <dbReference type="ARBA" id="ARBA00022679"/>
    </source>
</evidence>
<protein>
    <submittedName>
        <fullName evidence="6">BglG family transcription antiterminator</fullName>
    </submittedName>
</protein>
<dbReference type="InterPro" id="IPR036634">
    <property type="entry name" value="PRD_sf"/>
</dbReference>
<feature type="domain" description="PRD" evidence="5">
    <location>
        <begin position="184"/>
        <end position="289"/>
    </location>
</feature>
<accession>A0ABS2Z7J3</accession>
<dbReference type="SUPFAM" id="SSF52794">
    <property type="entry name" value="PTS system IIB component-like"/>
    <property type="match status" value="1"/>
</dbReference>
<keyword evidence="1" id="KW-0808">Transferase</keyword>
<dbReference type="Proteomes" id="UP001319060">
    <property type="component" value="Unassembled WGS sequence"/>
</dbReference>
<dbReference type="Gene3D" id="1.10.1790.10">
    <property type="entry name" value="PRD domain"/>
    <property type="match status" value="2"/>
</dbReference>
<dbReference type="SUPFAM" id="SSF63520">
    <property type="entry name" value="PTS-regulatory domain, PRD"/>
    <property type="match status" value="2"/>
</dbReference>
<keyword evidence="7" id="KW-1185">Reference proteome</keyword>
<evidence type="ECO:0000259" key="4">
    <source>
        <dbReference type="PROSITE" id="PS51099"/>
    </source>
</evidence>
<comment type="caution">
    <text evidence="6">The sequence shown here is derived from an EMBL/GenBank/DDBJ whole genome shotgun (WGS) entry which is preliminary data.</text>
</comment>
<dbReference type="Pfam" id="PF00874">
    <property type="entry name" value="PRD"/>
    <property type="match status" value="2"/>
</dbReference>
<sequence length="656" mass="75689">MNDRQKTILRILLTQAGEFLLGQDIAEKVGCSEKTVRSDLKVIEEFLKRRSDAKIIRKPGLGIFLEIDKDEKARLYNDLHVTNGRDIQESDDERVVQIAYHLLMSVKPLTAQDLSSRYFVAKSAIKKDLDLLEVWLKKFNLTLVTKQKVGLHVEGFEKDKRSALSRLSELLVRKEPANLFLKKQFLPHEVDMVIHELKEMQQKQHIFFTDETVEGLTVHILLMIKRSKLNQSISTSNIEIMKLKNKKEYAWAIELLKKLEKSFYMHFSEAEIAYLALRLLGGKVRYSQNTEGQNMDDLAENHPVLNHLVESLIVNMSALCMVDFKEDEVLMNGLKVHLYTTLNRLKYDLAVSNPMLNEIKKLYPYMFDMMIHVLEEVDETKALNIPEEEAGYLTLHFQASLERLKNKKTKVKNVLIVCHMGVGMSQLLRTKVEQRFHHVHIMDCVAKAELNVYLKKHKVDVIISTTSLTDLRTPHIVVSPLLENSDVNRLEDFLKKQDNPEKKGFNDSVLLKYTTPFLVFLHENTTNKYELIEKLAAALHKKEYVEKEYTQNAIVREKMSATTIGSGIAIPHGHPSFVKHSSIAVATLQHPIEWGAEKVSIVLMLAIKNEDREGTQQLFREISYMSSQPEMIQTLLKEKDILSFLSLYKQFIKQGH</sequence>
<evidence type="ECO:0000313" key="7">
    <source>
        <dbReference type="Proteomes" id="UP001319060"/>
    </source>
</evidence>
<dbReference type="CDD" id="cd00211">
    <property type="entry name" value="PTS_IIA_fru"/>
    <property type="match status" value="1"/>
</dbReference>
<feature type="domain" description="PRD" evidence="5">
    <location>
        <begin position="300"/>
        <end position="407"/>
    </location>
</feature>
<dbReference type="InterPro" id="IPR036388">
    <property type="entry name" value="WH-like_DNA-bd_sf"/>
</dbReference>
<dbReference type="EMBL" id="JAFHKS010000037">
    <property type="protein sequence ID" value="MBN3543923.1"/>
    <property type="molecule type" value="Genomic_DNA"/>
</dbReference>
<dbReference type="InterPro" id="IPR050661">
    <property type="entry name" value="BglG_antiterminators"/>
</dbReference>
<dbReference type="Gene3D" id="3.40.930.10">
    <property type="entry name" value="Mannitol-specific EII, Chain A"/>
    <property type="match status" value="1"/>
</dbReference>
<dbReference type="CDD" id="cd05568">
    <property type="entry name" value="PTS_IIB_bgl_like"/>
    <property type="match status" value="1"/>
</dbReference>
<keyword evidence="2" id="KW-0677">Repeat</keyword>
<name>A0ABS2Z7J3_9BACL</name>
<evidence type="ECO:0000259" key="5">
    <source>
        <dbReference type="PROSITE" id="PS51372"/>
    </source>
</evidence>
<dbReference type="InterPro" id="IPR013011">
    <property type="entry name" value="PTS_EIIB_2"/>
</dbReference>
<dbReference type="RefSeq" id="WP_188404584.1">
    <property type="nucleotide sequence ID" value="NZ_BMCE01000008.1"/>
</dbReference>
<dbReference type="Gene3D" id="1.10.10.10">
    <property type="entry name" value="Winged helix-like DNA-binding domain superfamily/Winged helix DNA-binding domain"/>
    <property type="match status" value="2"/>
</dbReference>
<dbReference type="Pfam" id="PF00359">
    <property type="entry name" value="PTS_EIIA_2"/>
    <property type="match status" value="1"/>
</dbReference>
<dbReference type="InterPro" id="IPR013196">
    <property type="entry name" value="HTH_11"/>
</dbReference>
<reference evidence="6 7" key="1">
    <citation type="submission" date="2021-01" db="EMBL/GenBank/DDBJ databases">
        <title>Genome Sequencing of Type Strains.</title>
        <authorList>
            <person name="Lemaire J.F."/>
            <person name="Inderbitzin P."/>
            <person name="Collins S.B."/>
            <person name="Wespe N."/>
            <person name="Knight-Connoni V."/>
        </authorList>
    </citation>
    <scope>NUCLEOTIDE SEQUENCE [LARGE SCALE GENOMIC DNA]</scope>
    <source>
        <strain evidence="6 7">DSM 14730</strain>
    </source>
</reference>
<dbReference type="PROSITE" id="PS00372">
    <property type="entry name" value="PTS_EIIA_TYPE_2_HIS"/>
    <property type="match status" value="1"/>
</dbReference>
<dbReference type="SUPFAM" id="SSF55804">
    <property type="entry name" value="Phoshotransferase/anion transport protein"/>
    <property type="match status" value="1"/>
</dbReference>
<dbReference type="InterPro" id="IPR036095">
    <property type="entry name" value="PTS_EIIB-like_sf"/>
</dbReference>
<proteinExistence type="predicted"/>
<organism evidence="6 7">
    <name type="scientific">Fictibacillus barbaricus</name>
    <dbReference type="NCBI Taxonomy" id="182136"/>
    <lineage>
        <taxon>Bacteria</taxon>
        <taxon>Bacillati</taxon>
        <taxon>Bacillota</taxon>
        <taxon>Bacilli</taxon>
        <taxon>Bacillales</taxon>
        <taxon>Fictibacillaceae</taxon>
        <taxon>Fictibacillus</taxon>
    </lineage>
</organism>
<feature type="domain" description="PTS EIIA type-2" evidence="3">
    <location>
        <begin position="512"/>
        <end position="651"/>
    </location>
</feature>
<dbReference type="PROSITE" id="PS51099">
    <property type="entry name" value="PTS_EIIB_TYPE_2"/>
    <property type="match status" value="1"/>
</dbReference>
<dbReference type="PANTHER" id="PTHR30185:SF12">
    <property type="entry name" value="TRANSCRIPTIONAL REGULATOR MANR"/>
    <property type="match status" value="1"/>
</dbReference>
<feature type="domain" description="PTS EIIB type-2" evidence="4">
    <location>
        <begin position="412"/>
        <end position="502"/>
    </location>
</feature>
<dbReference type="PANTHER" id="PTHR30185">
    <property type="entry name" value="CRYPTIC BETA-GLUCOSIDE BGL OPERON ANTITERMINATOR"/>
    <property type="match status" value="1"/>
</dbReference>